<dbReference type="RefSeq" id="WP_067259062.1">
    <property type="nucleotide sequence ID" value="NZ_LWMW01000089.1"/>
</dbReference>
<evidence type="ECO:0000313" key="3">
    <source>
        <dbReference type="Proteomes" id="UP000077275"/>
    </source>
</evidence>
<keyword evidence="3" id="KW-1185">Reference proteome</keyword>
<keyword evidence="1" id="KW-1133">Transmembrane helix</keyword>
<evidence type="ECO:0008006" key="4">
    <source>
        <dbReference type="Google" id="ProtNLM"/>
    </source>
</evidence>
<organism evidence="2 3">
    <name type="scientific">Methanobrevibacter cuticularis</name>
    <dbReference type="NCBI Taxonomy" id="47311"/>
    <lineage>
        <taxon>Archaea</taxon>
        <taxon>Methanobacteriati</taxon>
        <taxon>Methanobacteriota</taxon>
        <taxon>Methanomada group</taxon>
        <taxon>Methanobacteria</taxon>
        <taxon>Methanobacteriales</taxon>
        <taxon>Methanobacteriaceae</taxon>
        <taxon>Methanobrevibacter</taxon>
    </lineage>
</organism>
<dbReference type="AlphaFoldDB" id="A0A166EFG5"/>
<dbReference type="STRING" id="47311.MBCUT_07440"/>
<keyword evidence="1" id="KW-0812">Transmembrane</keyword>
<feature type="transmembrane region" description="Helical" evidence="1">
    <location>
        <begin position="68"/>
        <end position="89"/>
    </location>
</feature>
<feature type="transmembrane region" description="Helical" evidence="1">
    <location>
        <begin position="162"/>
        <end position="185"/>
    </location>
</feature>
<reference evidence="2 3" key="1">
    <citation type="submission" date="2016-04" db="EMBL/GenBank/DDBJ databases">
        <title>Genome sequence of Methanobrevibacter cuticularis DSM 11139.</title>
        <authorList>
            <person name="Poehlein A."/>
            <person name="Seedorf H."/>
            <person name="Daniel R."/>
        </authorList>
    </citation>
    <scope>NUCLEOTIDE SEQUENCE [LARGE SCALE GENOMIC DNA]</scope>
    <source>
        <strain evidence="2 3">DSM 11139</strain>
    </source>
</reference>
<dbReference type="InterPro" id="IPR019212">
    <property type="entry name" value="EhaG-like"/>
</dbReference>
<proteinExistence type="predicted"/>
<gene>
    <name evidence="2" type="ORF">MBCUT_07440</name>
</gene>
<dbReference type="OrthoDB" id="65410at2157"/>
<dbReference type="Proteomes" id="UP000077275">
    <property type="component" value="Unassembled WGS sequence"/>
</dbReference>
<dbReference type="EMBL" id="LWMW01000089">
    <property type="protein sequence ID" value="KZX16590.1"/>
    <property type="molecule type" value="Genomic_DNA"/>
</dbReference>
<dbReference type="PATRIC" id="fig|47311.3.peg.825"/>
<comment type="caution">
    <text evidence="2">The sequence shown here is derived from an EMBL/GenBank/DDBJ whole genome shotgun (WGS) entry which is preliminary data.</text>
</comment>
<name>A0A166EFG5_9EURY</name>
<evidence type="ECO:0000313" key="2">
    <source>
        <dbReference type="EMBL" id="KZX16590.1"/>
    </source>
</evidence>
<sequence length="223" mass="23898">MIVVPEFVPAIFASWYVPAIYAGIIIAFIGLIGIAIQKRDIHILILTDIVGLAMLIFVAAVGTDLAEALILPGLVVELAEILAISEILISREMRKSNKQSSLLPLPMVLDMEIMTTAPNFLVLVLLAFGAFLTGFTGGAVAGGGILLYIISRKSRGLPIAEIEGIGGVSGIAWCLWIIGFVLFFIAPDLWLLSLFMAACGLVLKVASKIGLIGAMIREEYNRE</sequence>
<keyword evidence="1" id="KW-0472">Membrane</keyword>
<feature type="transmembrane region" description="Helical" evidence="1">
    <location>
        <begin position="15"/>
        <end position="36"/>
    </location>
</feature>
<feature type="transmembrane region" description="Helical" evidence="1">
    <location>
        <begin position="43"/>
        <end position="62"/>
    </location>
</feature>
<accession>A0A166EFG5</accession>
<feature type="transmembrane region" description="Helical" evidence="1">
    <location>
        <begin position="127"/>
        <end position="150"/>
    </location>
</feature>
<feature type="transmembrane region" description="Helical" evidence="1">
    <location>
        <begin position="191"/>
        <end position="216"/>
    </location>
</feature>
<feature type="transmembrane region" description="Helical" evidence="1">
    <location>
        <begin position="101"/>
        <end position="121"/>
    </location>
</feature>
<protein>
    <recommendedName>
        <fullName evidence="4">DUF2105 domain-containing protein</fullName>
    </recommendedName>
</protein>
<dbReference type="Pfam" id="PF09878">
    <property type="entry name" value="EhaG"/>
    <property type="match status" value="1"/>
</dbReference>
<evidence type="ECO:0000256" key="1">
    <source>
        <dbReference type="SAM" id="Phobius"/>
    </source>
</evidence>